<evidence type="ECO:0000256" key="2">
    <source>
        <dbReference type="SAM" id="MobiDB-lite"/>
    </source>
</evidence>
<proteinExistence type="predicted"/>
<dbReference type="Gene3D" id="1.10.10.60">
    <property type="entry name" value="Homeodomain-like"/>
    <property type="match status" value="2"/>
</dbReference>
<feature type="region of interest" description="Disordered" evidence="2">
    <location>
        <begin position="251"/>
        <end position="292"/>
    </location>
</feature>
<evidence type="ECO:0000256" key="1">
    <source>
        <dbReference type="ARBA" id="ARBA00023125"/>
    </source>
</evidence>
<feature type="region of interest" description="Disordered" evidence="2">
    <location>
        <begin position="412"/>
        <end position="460"/>
    </location>
</feature>
<reference evidence="4" key="1">
    <citation type="submission" date="2022-12" db="EMBL/GenBank/DDBJ databases">
        <authorList>
            <person name="Petersen C."/>
        </authorList>
    </citation>
    <scope>NUCLEOTIDE SEQUENCE</scope>
    <source>
        <strain evidence="4">IBT 15544</strain>
    </source>
</reference>
<sequence length="530" mass="57497">METESHHAPEGEFPHSPWVELGAFTSPQHSPPMPEYSAFDYGPSSLMAVDGPYMSIPPPYASMSLPMPSHSWPSMLTTQSPFHENGLPPAPVPTSISPSAPKPVRKSSTGGSTPRRTLTDEDRRNMCLYHEENKTAKQTDIGALFGVERSTVSKVLRQKDKYLNPDDGTRSPIKRAKGKVPDIEKALVNWARNYQRHGHPLNDEMIKEKALFFASTCGCPEGKEKVLTSSWLEKFKQKNNFLGAKVRKGSIGIKSGSNSPTPINTDFASSSSHSPCSPPGGIGSPLYPQSHGIKKEVDGLPELAGGYQHAHSQSTTSLDTSSSVGMISPTSTLVSDSPFTPTSQSRLPCGHNMSRPRSQTFPCVPIDPNLMTAGESMDSQCIKTEGESQLGLTILESPLEMEDHQSRTIKGAQLPTVIKRNRSNPEIKTTSMQPPPSVSRSSATASPISAGSAPRSPTQDEARNALELVLNYFQHQPAGLAVQEFVTIGKLMERLELARSHQSTLLGGLTRIDEHDVPHISKKNSIPNLG</sequence>
<dbReference type="InterPro" id="IPR006600">
    <property type="entry name" value="HTH_CenpB_DNA-bd_dom"/>
</dbReference>
<keyword evidence="5" id="KW-1185">Reference proteome</keyword>
<dbReference type="SMART" id="SM00674">
    <property type="entry name" value="CENPB"/>
    <property type="match status" value="1"/>
</dbReference>
<name>A0A9W9NFW5_9EURO</name>
<dbReference type="InterPro" id="IPR050863">
    <property type="entry name" value="CenT-Element_Derived"/>
</dbReference>
<protein>
    <recommendedName>
        <fullName evidence="3">HTH CENPB-type domain-containing protein</fullName>
    </recommendedName>
</protein>
<evidence type="ECO:0000313" key="5">
    <source>
        <dbReference type="Proteomes" id="UP001150904"/>
    </source>
</evidence>
<dbReference type="PANTHER" id="PTHR19303:SF70">
    <property type="entry name" value="HTH CENPB-TYPE DOMAIN-CONTAINING PROTEIN"/>
    <property type="match status" value="1"/>
</dbReference>
<feature type="compositionally biased region" description="Polar residues" evidence="2">
    <location>
        <begin position="424"/>
        <end position="457"/>
    </location>
</feature>
<feature type="region of interest" description="Disordered" evidence="2">
    <location>
        <begin position="1"/>
        <end position="31"/>
    </location>
</feature>
<accession>A0A9W9NFW5</accession>
<evidence type="ECO:0000259" key="3">
    <source>
        <dbReference type="PROSITE" id="PS51253"/>
    </source>
</evidence>
<dbReference type="GO" id="GO:0005634">
    <property type="term" value="C:nucleus"/>
    <property type="evidence" value="ECO:0007669"/>
    <property type="project" value="TreeGrafter"/>
</dbReference>
<dbReference type="EMBL" id="JAPQKR010000004">
    <property type="protein sequence ID" value="KAJ5219101.1"/>
    <property type="molecule type" value="Genomic_DNA"/>
</dbReference>
<dbReference type="SUPFAM" id="SSF46689">
    <property type="entry name" value="Homeodomain-like"/>
    <property type="match status" value="2"/>
</dbReference>
<feature type="compositionally biased region" description="Polar residues" evidence="2">
    <location>
        <begin position="106"/>
        <end position="116"/>
    </location>
</feature>
<feature type="compositionally biased region" description="Low complexity" evidence="2">
    <location>
        <begin position="312"/>
        <end position="323"/>
    </location>
</feature>
<feature type="region of interest" description="Disordered" evidence="2">
    <location>
        <begin position="306"/>
        <end position="356"/>
    </location>
</feature>
<dbReference type="OrthoDB" id="9909311at2759"/>
<dbReference type="PROSITE" id="PS51253">
    <property type="entry name" value="HTH_CENPB"/>
    <property type="match status" value="1"/>
</dbReference>
<comment type="caution">
    <text evidence="4">The sequence shown here is derived from an EMBL/GenBank/DDBJ whole genome shotgun (WGS) entry which is preliminary data.</text>
</comment>
<dbReference type="AlphaFoldDB" id="A0A9W9NFW5"/>
<dbReference type="PANTHER" id="PTHR19303">
    <property type="entry name" value="TRANSPOSON"/>
    <property type="match status" value="1"/>
</dbReference>
<keyword evidence="1" id="KW-0238">DNA-binding</keyword>
<gene>
    <name evidence="4" type="ORF">N7498_001200</name>
</gene>
<feature type="compositionally biased region" description="Polar residues" evidence="2">
    <location>
        <begin position="324"/>
        <end position="346"/>
    </location>
</feature>
<feature type="compositionally biased region" description="Basic and acidic residues" evidence="2">
    <location>
        <begin position="1"/>
        <end position="13"/>
    </location>
</feature>
<dbReference type="InterPro" id="IPR009057">
    <property type="entry name" value="Homeodomain-like_sf"/>
</dbReference>
<reference evidence="4" key="2">
    <citation type="journal article" date="2023" name="IMA Fungus">
        <title>Comparative genomic study of the Penicillium genus elucidates a diverse pangenome and 15 lateral gene transfer events.</title>
        <authorList>
            <person name="Petersen C."/>
            <person name="Sorensen T."/>
            <person name="Nielsen M.R."/>
            <person name="Sondergaard T.E."/>
            <person name="Sorensen J.L."/>
            <person name="Fitzpatrick D.A."/>
            <person name="Frisvad J.C."/>
            <person name="Nielsen K.L."/>
        </authorList>
    </citation>
    <scope>NUCLEOTIDE SEQUENCE</scope>
    <source>
        <strain evidence="4">IBT 15544</strain>
    </source>
</reference>
<organism evidence="4 5">
    <name type="scientific">Penicillium cinerascens</name>
    <dbReference type="NCBI Taxonomy" id="70096"/>
    <lineage>
        <taxon>Eukaryota</taxon>
        <taxon>Fungi</taxon>
        <taxon>Dikarya</taxon>
        <taxon>Ascomycota</taxon>
        <taxon>Pezizomycotina</taxon>
        <taxon>Eurotiomycetes</taxon>
        <taxon>Eurotiomycetidae</taxon>
        <taxon>Eurotiales</taxon>
        <taxon>Aspergillaceae</taxon>
        <taxon>Penicillium</taxon>
    </lineage>
</organism>
<dbReference type="Pfam" id="PF03221">
    <property type="entry name" value="HTH_Tnp_Tc5"/>
    <property type="match status" value="1"/>
</dbReference>
<feature type="domain" description="HTH CENPB-type" evidence="3">
    <location>
        <begin position="171"/>
        <end position="245"/>
    </location>
</feature>
<evidence type="ECO:0000313" key="4">
    <source>
        <dbReference type="EMBL" id="KAJ5219101.1"/>
    </source>
</evidence>
<dbReference type="GO" id="GO:0003677">
    <property type="term" value="F:DNA binding"/>
    <property type="evidence" value="ECO:0007669"/>
    <property type="project" value="UniProtKB-KW"/>
</dbReference>
<dbReference type="Proteomes" id="UP001150904">
    <property type="component" value="Unassembled WGS sequence"/>
</dbReference>
<dbReference type="GeneID" id="83175563"/>
<dbReference type="RefSeq" id="XP_058313674.1">
    <property type="nucleotide sequence ID" value="XM_058448263.1"/>
</dbReference>
<feature type="compositionally biased region" description="Polar residues" evidence="2">
    <location>
        <begin position="258"/>
        <end position="268"/>
    </location>
</feature>
<feature type="region of interest" description="Disordered" evidence="2">
    <location>
        <begin position="76"/>
        <end position="120"/>
    </location>
</feature>